<protein>
    <submittedName>
        <fullName evidence="2">Uncharacterized protein</fullName>
    </submittedName>
</protein>
<dbReference type="EMBL" id="CAAALY010103396">
    <property type="protein sequence ID" value="VEL29462.1"/>
    <property type="molecule type" value="Genomic_DNA"/>
</dbReference>
<organism evidence="2 3">
    <name type="scientific">Protopolystoma xenopodis</name>
    <dbReference type="NCBI Taxonomy" id="117903"/>
    <lineage>
        <taxon>Eukaryota</taxon>
        <taxon>Metazoa</taxon>
        <taxon>Spiralia</taxon>
        <taxon>Lophotrochozoa</taxon>
        <taxon>Platyhelminthes</taxon>
        <taxon>Monogenea</taxon>
        <taxon>Polyopisthocotylea</taxon>
        <taxon>Polystomatidea</taxon>
        <taxon>Polystomatidae</taxon>
        <taxon>Protopolystoma</taxon>
    </lineage>
</organism>
<evidence type="ECO:0000313" key="3">
    <source>
        <dbReference type="Proteomes" id="UP000784294"/>
    </source>
</evidence>
<keyword evidence="3" id="KW-1185">Reference proteome</keyword>
<name>A0A448X6U3_9PLAT</name>
<accession>A0A448X6U3</accession>
<reference evidence="2" key="1">
    <citation type="submission" date="2018-11" db="EMBL/GenBank/DDBJ databases">
        <authorList>
            <consortium name="Pathogen Informatics"/>
        </authorList>
    </citation>
    <scope>NUCLEOTIDE SEQUENCE</scope>
</reference>
<evidence type="ECO:0000256" key="1">
    <source>
        <dbReference type="SAM" id="MobiDB-lite"/>
    </source>
</evidence>
<dbReference type="Proteomes" id="UP000784294">
    <property type="component" value="Unassembled WGS sequence"/>
</dbReference>
<comment type="caution">
    <text evidence="2">The sequence shown here is derived from an EMBL/GenBank/DDBJ whole genome shotgun (WGS) entry which is preliminary data.</text>
</comment>
<feature type="region of interest" description="Disordered" evidence="1">
    <location>
        <begin position="54"/>
        <end position="106"/>
    </location>
</feature>
<evidence type="ECO:0000313" key="2">
    <source>
        <dbReference type="EMBL" id="VEL29462.1"/>
    </source>
</evidence>
<dbReference type="AlphaFoldDB" id="A0A448X6U3"/>
<gene>
    <name evidence="2" type="ORF">PXEA_LOCUS22902</name>
</gene>
<sequence>MSIDGGGWSRLAGDAGAGRHDATGREGVASQTLAIATSAACAVPASAVRIRRLGDGGRQATRARVSLRSGGTAGRQSLPHSRSVLPTSASATSETDGLPLPMAASSPSAATEAAAASDGLWPHVASALAVEDPLHFHNCCHCRPHDPAQNAQCQTCLNKGQVYRIRL</sequence>
<proteinExistence type="predicted"/>
<feature type="compositionally biased region" description="Polar residues" evidence="1">
    <location>
        <begin position="74"/>
        <end position="95"/>
    </location>
</feature>